<protein>
    <submittedName>
        <fullName evidence="2">Mediator of RNA polymerase II transcription subunit 10</fullName>
    </submittedName>
</protein>
<organism evidence="1 2">
    <name type="scientific">Rhabditophanes sp. KR3021</name>
    <dbReference type="NCBI Taxonomy" id="114890"/>
    <lineage>
        <taxon>Eukaryota</taxon>
        <taxon>Metazoa</taxon>
        <taxon>Ecdysozoa</taxon>
        <taxon>Nematoda</taxon>
        <taxon>Chromadorea</taxon>
        <taxon>Rhabditida</taxon>
        <taxon>Tylenchina</taxon>
        <taxon>Panagrolaimomorpha</taxon>
        <taxon>Strongyloidoidea</taxon>
        <taxon>Alloionematidae</taxon>
        <taxon>Rhabditophanes</taxon>
    </lineage>
</organism>
<proteinExistence type="predicted"/>
<accession>A0AC35TZU8</accession>
<reference evidence="2" key="1">
    <citation type="submission" date="2016-11" db="UniProtKB">
        <authorList>
            <consortium name="WormBaseParasite"/>
        </authorList>
    </citation>
    <scope>IDENTIFICATION</scope>
    <source>
        <strain evidence="2">KR3021</strain>
    </source>
</reference>
<dbReference type="WBParaSite" id="RSKR_0000647000.1">
    <property type="protein sequence ID" value="RSKR_0000647000.1"/>
    <property type="gene ID" value="RSKR_0000647000"/>
</dbReference>
<sequence length="235" mass="26968">MNRSKTNPSFSHSAQGESGSRGHDGGHPEPESFKFTKLESLLDGMQENIRHLGVLASDPTGTHTNLIIADKLKQLSTALHDVNMLSDHFMDVKIPVEIFNVVDQMENPSLYTKDILDKTNRKNREVNGKIEQYKKFRGLLLEEWCKVTPEAALDYLKVRETHFKEKEHELKHSEGIPDDDDKNVYKYLKEISKGTTIEDITLEEMQRLILKHGNIETFIENQEDDSATDNDKMDE</sequence>
<dbReference type="Proteomes" id="UP000095286">
    <property type="component" value="Unplaced"/>
</dbReference>
<evidence type="ECO:0000313" key="1">
    <source>
        <dbReference type="Proteomes" id="UP000095286"/>
    </source>
</evidence>
<evidence type="ECO:0000313" key="2">
    <source>
        <dbReference type="WBParaSite" id="RSKR_0000647000.1"/>
    </source>
</evidence>
<name>A0AC35TZU8_9BILA</name>